<dbReference type="PANTHER" id="PTHR47188">
    <property type="entry name" value="PROTEIN TAR1"/>
    <property type="match status" value="1"/>
</dbReference>
<name>A0AAE1YSD2_9LAMI</name>
<comment type="caution">
    <text evidence="1">The sequence shown here is derived from an EMBL/GenBank/DDBJ whole genome shotgun (WGS) entry which is preliminary data.</text>
</comment>
<gene>
    <name evidence="1" type="ORF">Salat_0721500</name>
</gene>
<evidence type="ECO:0000313" key="1">
    <source>
        <dbReference type="EMBL" id="KAK4435580.1"/>
    </source>
</evidence>
<sequence>MEPFPSLASKFLFEYLLLPPRSTLTTAPPVHAQGLAVTVVPSYSSELGSCPDGRASTKFPLASSSSGIVHHLLGPDRYTHSNLSQKFKIGRRCTLQGGSHRSASLCLTGLLVVDSHTCQSYWSVFQDGSNGEPVGQHQERAIVEGCQRRALFATIRATTFHGHIDCPSFGRRRINPAGPRLESIGGQALAVPHSTRVHHQPPFAFFPTISRTI</sequence>
<proteinExistence type="predicted"/>
<accession>A0AAE1YSD2</accession>
<reference evidence="1" key="2">
    <citation type="journal article" date="2024" name="Plant">
        <title>Genomic evolution and insights into agronomic trait innovations of Sesamum species.</title>
        <authorList>
            <person name="Miao H."/>
            <person name="Wang L."/>
            <person name="Qu L."/>
            <person name="Liu H."/>
            <person name="Sun Y."/>
            <person name="Le M."/>
            <person name="Wang Q."/>
            <person name="Wei S."/>
            <person name="Zheng Y."/>
            <person name="Lin W."/>
            <person name="Duan Y."/>
            <person name="Cao H."/>
            <person name="Xiong S."/>
            <person name="Wang X."/>
            <person name="Wei L."/>
            <person name="Li C."/>
            <person name="Ma Q."/>
            <person name="Ju M."/>
            <person name="Zhao R."/>
            <person name="Li G."/>
            <person name="Mu C."/>
            <person name="Tian Q."/>
            <person name="Mei H."/>
            <person name="Zhang T."/>
            <person name="Gao T."/>
            <person name="Zhang H."/>
        </authorList>
    </citation>
    <scope>NUCLEOTIDE SEQUENCE</scope>
    <source>
        <strain evidence="1">3651</strain>
    </source>
</reference>
<dbReference type="InterPro" id="IPR044792">
    <property type="entry name" value="TAR1"/>
</dbReference>
<evidence type="ECO:0000313" key="2">
    <source>
        <dbReference type="Proteomes" id="UP001293254"/>
    </source>
</evidence>
<dbReference type="EMBL" id="JACGWO010000002">
    <property type="protein sequence ID" value="KAK4435580.1"/>
    <property type="molecule type" value="Genomic_DNA"/>
</dbReference>
<organism evidence="1 2">
    <name type="scientific">Sesamum alatum</name>
    <dbReference type="NCBI Taxonomy" id="300844"/>
    <lineage>
        <taxon>Eukaryota</taxon>
        <taxon>Viridiplantae</taxon>
        <taxon>Streptophyta</taxon>
        <taxon>Embryophyta</taxon>
        <taxon>Tracheophyta</taxon>
        <taxon>Spermatophyta</taxon>
        <taxon>Magnoliopsida</taxon>
        <taxon>eudicotyledons</taxon>
        <taxon>Gunneridae</taxon>
        <taxon>Pentapetalae</taxon>
        <taxon>asterids</taxon>
        <taxon>lamiids</taxon>
        <taxon>Lamiales</taxon>
        <taxon>Pedaliaceae</taxon>
        <taxon>Sesamum</taxon>
    </lineage>
</organism>
<keyword evidence="2" id="KW-1185">Reference proteome</keyword>
<dbReference type="GO" id="GO:0043457">
    <property type="term" value="P:regulation of cellular respiration"/>
    <property type="evidence" value="ECO:0007669"/>
    <property type="project" value="InterPro"/>
</dbReference>
<dbReference type="AlphaFoldDB" id="A0AAE1YSD2"/>
<dbReference type="PANTHER" id="PTHR47188:SF1">
    <property type="entry name" value="PROTEIN TAR1"/>
    <property type="match status" value="1"/>
</dbReference>
<protein>
    <submittedName>
        <fullName evidence="1">Uncharacterized protein</fullName>
    </submittedName>
</protein>
<reference evidence="1" key="1">
    <citation type="submission" date="2020-06" db="EMBL/GenBank/DDBJ databases">
        <authorList>
            <person name="Li T."/>
            <person name="Hu X."/>
            <person name="Zhang T."/>
            <person name="Song X."/>
            <person name="Zhang H."/>
            <person name="Dai N."/>
            <person name="Sheng W."/>
            <person name="Hou X."/>
            <person name="Wei L."/>
        </authorList>
    </citation>
    <scope>NUCLEOTIDE SEQUENCE</scope>
    <source>
        <strain evidence="1">3651</strain>
        <tissue evidence="1">Leaf</tissue>
    </source>
</reference>
<dbReference type="Proteomes" id="UP001293254">
    <property type="component" value="Unassembled WGS sequence"/>
</dbReference>